<dbReference type="CDD" id="cd06171">
    <property type="entry name" value="Sigma70_r4"/>
    <property type="match status" value="1"/>
</dbReference>
<keyword evidence="3" id="KW-0731">Sigma factor</keyword>
<dbReference type="EMBL" id="DVJO01000167">
    <property type="protein sequence ID" value="HIS83443.1"/>
    <property type="molecule type" value="Genomic_DNA"/>
</dbReference>
<comment type="caution">
    <text evidence="7">The sequence shown here is derived from an EMBL/GenBank/DDBJ whole genome shotgun (WGS) entry which is preliminary data.</text>
</comment>
<reference evidence="7" key="1">
    <citation type="submission" date="2020-10" db="EMBL/GenBank/DDBJ databases">
        <authorList>
            <person name="Gilroy R."/>
        </authorList>
    </citation>
    <scope>NUCLEOTIDE SEQUENCE</scope>
    <source>
        <strain evidence="7">CHK152-2994</strain>
    </source>
</reference>
<dbReference type="InterPro" id="IPR036388">
    <property type="entry name" value="WH-like_DNA-bd_sf"/>
</dbReference>
<dbReference type="Pfam" id="PF08281">
    <property type="entry name" value="Sigma70_r4_2"/>
    <property type="match status" value="1"/>
</dbReference>
<evidence type="ECO:0000256" key="2">
    <source>
        <dbReference type="ARBA" id="ARBA00023015"/>
    </source>
</evidence>
<dbReference type="InterPro" id="IPR039425">
    <property type="entry name" value="RNA_pol_sigma-70-like"/>
</dbReference>
<evidence type="ECO:0000259" key="6">
    <source>
        <dbReference type="Pfam" id="PF08281"/>
    </source>
</evidence>
<dbReference type="InterPro" id="IPR013325">
    <property type="entry name" value="RNA_pol_sigma_r2"/>
</dbReference>
<dbReference type="Gene3D" id="1.10.10.10">
    <property type="entry name" value="Winged helix-like DNA-binding domain superfamily/Winged helix DNA-binding domain"/>
    <property type="match status" value="1"/>
</dbReference>
<dbReference type="PANTHER" id="PTHR43133">
    <property type="entry name" value="RNA POLYMERASE ECF-TYPE SIGMA FACTO"/>
    <property type="match status" value="1"/>
</dbReference>
<sequence>MNLNEIIKNNKQNVKNIIRLITKEADNEDLEQEVYIKVWKNAEKYKEQGSFSAWIKTIAKNVSKDYLKSSYRKKQDITTSDDKVLVLIQEKKSTPEKKLIQTERQKQIIKAIEQLKPKFKEVILLCEVEGLSYEDCSKKLKCPLGTVKSRLYNAKKELADKLYDLM</sequence>
<dbReference type="InterPro" id="IPR013324">
    <property type="entry name" value="RNA_pol_sigma_r3/r4-like"/>
</dbReference>
<evidence type="ECO:0000256" key="4">
    <source>
        <dbReference type="ARBA" id="ARBA00023163"/>
    </source>
</evidence>
<dbReference type="GO" id="GO:0016987">
    <property type="term" value="F:sigma factor activity"/>
    <property type="evidence" value="ECO:0007669"/>
    <property type="project" value="UniProtKB-KW"/>
</dbReference>
<dbReference type="Gene3D" id="1.10.1740.10">
    <property type="match status" value="1"/>
</dbReference>
<dbReference type="InterPro" id="IPR014284">
    <property type="entry name" value="RNA_pol_sigma-70_dom"/>
</dbReference>
<dbReference type="InterPro" id="IPR007627">
    <property type="entry name" value="RNA_pol_sigma70_r2"/>
</dbReference>
<dbReference type="Proteomes" id="UP000824139">
    <property type="component" value="Unassembled WGS sequence"/>
</dbReference>
<dbReference type="PANTHER" id="PTHR43133:SF51">
    <property type="entry name" value="RNA POLYMERASE SIGMA FACTOR"/>
    <property type="match status" value="1"/>
</dbReference>
<organism evidence="7 8">
    <name type="scientific">Candidatus Scatenecus faecavium</name>
    <dbReference type="NCBI Taxonomy" id="2840915"/>
    <lineage>
        <taxon>Bacteria</taxon>
        <taxon>Candidatus Scatenecus</taxon>
    </lineage>
</organism>
<accession>A0A9D1FWV5</accession>
<feature type="domain" description="RNA polymerase sigma factor 70 region 4 type 2" evidence="6">
    <location>
        <begin position="106"/>
        <end position="158"/>
    </location>
</feature>
<evidence type="ECO:0000313" key="7">
    <source>
        <dbReference type="EMBL" id="HIS83443.1"/>
    </source>
</evidence>
<evidence type="ECO:0000313" key="8">
    <source>
        <dbReference type="Proteomes" id="UP000824139"/>
    </source>
</evidence>
<proteinExistence type="inferred from homology"/>
<dbReference type="AlphaFoldDB" id="A0A9D1FWV5"/>
<gene>
    <name evidence="7" type="ORF">IAD41_07555</name>
</gene>
<comment type="similarity">
    <text evidence="1">Belongs to the sigma-70 factor family. ECF subfamily.</text>
</comment>
<keyword evidence="4" id="KW-0804">Transcription</keyword>
<feature type="domain" description="RNA polymerase sigma-70 region 2" evidence="5">
    <location>
        <begin position="7"/>
        <end position="70"/>
    </location>
</feature>
<dbReference type="GO" id="GO:0003677">
    <property type="term" value="F:DNA binding"/>
    <property type="evidence" value="ECO:0007669"/>
    <property type="project" value="InterPro"/>
</dbReference>
<dbReference type="SUPFAM" id="SSF88659">
    <property type="entry name" value="Sigma3 and sigma4 domains of RNA polymerase sigma factors"/>
    <property type="match status" value="1"/>
</dbReference>
<dbReference type="InterPro" id="IPR013249">
    <property type="entry name" value="RNA_pol_sigma70_r4_t2"/>
</dbReference>
<dbReference type="Pfam" id="PF04542">
    <property type="entry name" value="Sigma70_r2"/>
    <property type="match status" value="1"/>
</dbReference>
<reference evidence="7" key="2">
    <citation type="journal article" date="2021" name="PeerJ">
        <title>Extensive microbial diversity within the chicken gut microbiome revealed by metagenomics and culture.</title>
        <authorList>
            <person name="Gilroy R."/>
            <person name="Ravi A."/>
            <person name="Getino M."/>
            <person name="Pursley I."/>
            <person name="Horton D.L."/>
            <person name="Alikhan N.F."/>
            <person name="Baker D."/>
            <person name="Gharbi K."/>
            <person name="Hall N."/>
            <person name="Watson M."/>
            <person name="Adriaenssens E.M."/>
            <person name="Foster-Nyarko E."/>
            <person name="Jarju S."/>
            <person name="Secka A."/>
            <person name="Antonio M."/>
            <person name="Oren A."/>
            <person name="Chaudhuri R.R."/>
            <person name="La Ragione R."/>
            <person name="Hildebrand F."/>
            <person name="Pallen M.J."/>
        </authorList>
    </citation>
    <scope>NUCLEOTIDE SEQUENCE</scope>
    <source>
        <strain evidence="7">CHK152-2994</strain>
    </source>
</reference>
<keyword evidence="2" id="KW-0805">Transcription regulation</keyword>
<evidence type="ECO:0000256" key="1">
    <source>
        <dbReference type="ARBA" id="ARBA00010641"/>
    </source>
</evidence>
<dbReference type="SUPFAM" id="SSF88946">
    <property type="entry name" value="Sigma2 domain of RNA polymerase sigma factors"/>
    <property type="match status" value="1"/>
</dbReference>
<dbReference type="GO" id="GO:0006352">
    <property type="term" value="P:DNA-templated transcription initiation"/>
    <property type="evidence" value="ECO:0007669"/>
    <property type="project" value="InterPro"/>
</dbReference>
<evidence type="ECO:0000256" key="3">
    <source>
        <dbReference type="ARBA" id="ARBA00023082"/>
    </source>
</evidence>
<evidence type="ECO:0000259" key="5">
    <source>
        <dbReference type="Pfam" id="PF04542"/>
    </source>
</evidence>
<dbReference type="NCBIfam" id="TIGR02937">
    <property type="entry name" value="sigma70-ECF"/>
    <property type="match status" value="1"/>
</dbReference>
<name>A0A9D1FWV5_9BACT</name>
<protein>
    <submittedName>
        <fullName evidence="7">Sigma-70 family RNA polymerase sigma factor</fullName>
    </submittedName>
</protein>